<dbReference type="PANTHER" id="PTHR35936">
    <property type="entry name" value="MEMBRANE-BOUND LYTIC MUREIN TRANSGLYCOSYLASE F"/>
    <property type="match status" value="1"/>
</dbReference>
<dbReference type="OrthoDB" id="115856at2"/>
<dbReference type="PaxDb" id="469381-Dpep_1306"/>
<dbReference type="SUPFAM" id="SSF53850">
    <property type="entry name" value="Periplasmic binding protein-like II"/>
    <property type="match status" value="1"/>
</dbReference>
<dbReference type="AlphaFoldDB" id="D2Z785"/>
<evidence type="ECO:0000256" key="3">
    <source>
        <dbReference type="ARBA" id="ARBA00022729"/>
    </source>
</evidence>
<evidence type="ECO:0000256" key="5">
    <source>
        <dbReference type="SAM" id="SignalP"/>
    </source>
</evidence>
<sequence length="257" mass="28862">MFNMFKTSASVRFISSVFLTVFLSASCAWAGDRLDDIVKRGEMVVAVGDFENEPFFFVEDGDLVGFDVDLGRMIAKEIGVDVRFVRVPWDGLIALAWYSRYPWSRYDMAIASITIRQSRTRACDFSDWYFYTGQKLLVREEDGYETPLDLEGKTIAVMAGSTGYETAKRDLAAQTVVMDSPQETVDALRAGRVDGALSDATIVIAAAERYDGLVALEGMVTTERYGVVLPKGEEDLRKVVDSVVVEARRILYDKWFR</sequence>
<organism evidence="8 9">
    <name type="scientific">Dethiosulfovibrio peptidovorans DSM 11002</name>
    <dbReference type="NCBI Taxonomy" id="469381"/>
    <lineage>
        <taxon>Bacteria</taxon>
        <taxon>Thermotogati</taxon>
        <taxon>Synergistota</taxon>
        <taxon>Synergistia</taxon>
        <taxon>Synergistales</taxon>
        <taxon>Dethiosulfovibrionaceae</taxon>
        <taxon>Dethiosulfovibrio</taxon>
    </lineage>
</organism>
<dbReference type="CDD" id="cd13530">
    <property type="entry name" value="PBP2_peptides_like"/>
    <property type="match status" value="1"/>
</dbReference>
<dbReference type="InterPro" id="IPR018313">
    <property type="entry name" value="SBP_3_CS"/>
</dbReference>
<proteinExistence type="inferred from homology"/>
<comment type="subcellular location">
    <subcellularLocation>
        <location evidence="1">Cell envelope</location>
    </subcellularLocation>
</comment>
<dbReference type="Gene3D" id="3.40.190.10">
    <property type="entry name" value="Periplasmic binding protein-like II"/>
    <property type="match status" value="2"/>
</dbReference>
<keyword evidence="3 5" id="KW-0732">Signal</keyword>
<dbReference type="EMBL" id="ABTR02000001">
    <property type="protein sequence ID" value="EFC91332.1"/>
    <property type="molecule type" value="Genomic_DNA"/>
</dbReference>
<evidence type="ECO:0000313" key="9">
    <source>
        <dbReference type="Proteomes" id="UP000006427"/>
    </source>
</evidence>
<evidence type="ECO:0000256" key="4">
    <source>
        <dbReference type="RuleBase" id="RU003744"/>
    </source>
</evidence>
<dbReference type="PROSITE" id="PS51257">
    <property type="entry name" value="PROKAR_LIPOPROTEIN"/>
    <property type="match status" value="1"/>
</dbReference>
<dbReference type="eggNOG" id="COG0834">
    <property type="taxonomic scope" value="Bacteria"/>
</dbReference>
<accession>D2Z785</accession>
<dbReference type="STRING" id="469381.Dpep_1306"/>
<dbReference type="GO" id="GO:0030313">
    <property type="term" value="C:cell envelope"/>
    <property type="evidence" value="ECO:0007669"/>
    <property type="project" value="UniProtKB-SubCell"/>
</dbReference>
<dbReference type="PANTHER" id="PTHR35936:SF17">
    <property type="entry name" value="ARGININE-BINDING EXTRACELLULAR PROTEIN ARTP"/>
    <property type="match status" value="1"/>
</dbReference>
<reference evidence="8 9" key="1">
    <citation type="journal article" date="2010" name="Stand. Genomic Sci.">
        <title>Permanent draft genome sequence of Dethiosulfovibrio peptidovorans type strain (SEBR 4207).</title>
        <authorList>
            <person name="Labutti K."/>
            <person name="Mayilraj S."/>
            <person name="Clum A."/>
            <person name="Lucas S."/>
            <person name="Glavina Del Rio T."/>
            <person name="Nolan M."/>
            <person name="Tice H."/>
            <person name="Cheng J.F."/>
            <person name="Pitluck S."/>
            <person name="Liolios K."/>
            <person name="Ivanova N."/>
            <person name="Mavromatis K."/>
            <person name="Mikhailova N."/>
            <person name="Pati A."/>
            <person name="Goodwin L."/>
            <person name="Chen A."/>
            <person name="Palaniappan K."/>
            <person name="Land M."/>
            <person name="Hauser L."/>
            <person name="Chang Y.J."/>
            <person name="Jeffries C.D."/>
            <person name="Rohde M."/>
            <person name="Spring S."/>
            <person name="Goker M."/>
            <person name="Woyke T."/>
            <person name="Bristow J."/>
            <person name="Eisen J.A."/>
            <person name="Markowitz V."/>
            <person name="Hugenholtz P."/>
            <person name="Kyrpides N.C."/>
            <person name="Klenk H.P."/>
            <person name="Lapidus A."/>
        </authorList>
    </citation>
    <scope>NUCLEOTIDE SEQUENCE [LARGE SCALE GENOMIC DNA]</scope>
    <source>
        <strain evidence="8 9">DSM 11002</strain>
    </source>
</reference>
<protein>
    <submittedName>
        <fullName evidence="8">Extracellular solute-binding protein family 3</fullName>
    </submittedName>
</protein>
<comment type="caution">
    <text evidence="8">The sequence shown here is derived from an EMBL/GenBank/DDBJ whole genome shotgun (WGS) entry which is preliminary data.</text>
</comment>
<dbReference type="SMART" id="SM00079">
    <property type="entry name" value="PBPe"/>
    <property type="match status" value="1"/>
</dbReference>
<dbReference type="PROSITE" id="PS01039">
    <property type="entry name" value="SBP_BACTERIAL_3"/>
    <property type="match status" value="1"/>
</dbReference>
<evidence type="ECO:0000259" key="7">
    <source>
        <dbReference type="SMART" id="SM00079"/>
    </source>
</evidence>
<evidence type="ECO:0000259" key="6">
    <source>
        <dbReference type="SMART" id="SM00062"/>
    </source>
</evidence>
<dbReference type="Pfam" id="PF00497">
    <property type="entry name" value="SBP_bac_3"/>
    <property type="match status" value="1"/>
</dbReference>
<keyword evidence="9" id="KW-1185">Reference proteome</keyword>
<comment type="similarity">
    <text evidence="2 4">Belongs to the bacterial solute-binding protein 3 family.</text>
</comment>
<evidence type="ECO:0000256" key="2">
    <source>
        <dbReference type="ARBA" id="ARBA00010333"/>
    </source>
</evidence>
<dbReference type="Proteomes" id="UP000006427">
    <property type="component" value="Unassembled WGS sequence"/>
</dbReference>
<gene>
    <name evidence="8" type="ORF">Dpep_1306</name>
</gene>
<dbReference type="GO" id="GO:0015276">
    <property type="term" value="F:ligand-gated monoatomic ion channel activity"/>
    <property type="evidence" value="ECO:0007669"/>
    <property type="project" value="InterPro"/>
</dbReference>
<feature type="domain" description="Ionotropic glutamate receptor C-terminal" evidence="7">
    <location>
        <begin position="44"/>
        <end position="257"/>
    </location>
</feature>
<dbReference type="GO" id="GO:0016020">
    <property type="term" value="C:membrane"/>
    <property type="evidence" value="ECO:0007669"/>
    <property type="project" value="InterPro"/>
</dbReference>
<feature type="signal peptide" evidence="5">
    <location>
        <begin position="1"/>
        <end position="30"/>
    </location>
</feature>
<feature type="domain" description="Solute-binding protein family 3/N-terminal" evidence="6">
    <location>
        <begin position="42"/>
        <end position="257"/>
    </location>
</feature>
<dbReference type="InterPro" id="IPR001320">
    <property type="entry name" value="Iontro_rcpt_C"/>
</dbReference>
<name>D2Z785_9BACT</name>
<evidence type="ECO:0000313" key="8">
    <source>
        <dbReference type="EMBL" id="EFC91332.1"/>
    </source>
</evidence>
<evidence type="ECO:0000256" key="1">
    <source>
        <dbReference type="ARBA" id="ARBA00004196"/>
    </source>
</evidence>
<dbReference type="InterPro" id="IPR001638">
    <property type="entry name" value="Solute-binding_3/MltF_N"/>
</dbReference>
<dbReference type="SMART" id="SM00062">
    <property type="entry name" value="PBPb"/>
    <property type="match status" value="1"/>
</dbReference>
<feature type="chain" id="PRO_5003039372" evidence="5">
    <location>
        <begin position="31"/>
        <end position="257"/>
    </location>
</feature>